<keyword evidence="3" id="KW-1185">Reference proteome</keyword>
<reference evidence="2 3" key="2">
    <citation type="submission" date="2018-03" db="EMBL/GenBank/DDBJ databases">
        <authorList>
            <person name="Keele B.F."/>
        </authorList>
    </citation>
    <scope>NUCLEOTIDE SEQUENCE [LARGE SCALE GENOMIC DNA]</scope>
    <source>
        <strain evidence="2 3">D13</strain>
    </source>
</reference>
<feature type="compositionally biased region" description="Gly residues" evidence="1">
    <location>
        <begin position="351"/>
        <end position="376"/>
    </location>
</feature>
<dbReference type="OrthoDB" id="5947788at2"/>
<dbReference type="KEGG" id="xba:C7S18_11050"/>
<name>A0A2P1PSA0_9GAMM</name>
<gene>
    <name evidence="2" type="ORF">C7S18_11050</name>
</gene>
<dbReference type="RefSeq" id="WP_106891622.1">
    <property type="nucleotide sequence ID" value="NZ_CP027860.1"/>
</dbReference>
<proteinExistence type="predicted"/>
<dbReference type="Proteomes" id="UP000241074">
    <property type="component" value="Chromosome"/>
</dbReference>
<organism evidence="2 3">
    <name type="scientific">Ahniella affigens</name>
    <dbReference type="NCBI Taxonomy" id="2021234"/>
    <lineage>
        <taxon>Bacteria</taxon>
        <taxon>Pseudomonadati</taxon>
        <taxon>Pseudomonadota</taxon>
        <taxon>Gammaproteobacteria</taxon>
        <taxon>Lysobacterales</taxon>
        <taxon>Rhodanobacteraceae</taxon>
        <taxon>Ahniella</taxon>
    </lineage>
</organism>
<reference evidence="2 3" key="1">
    <citation type="submission" date="2018-03" db="EMBL/GenBank/DDBJ databases">
        <title>Ahniella affigens gen. nov., sp. nov., a gammaproteobacterium isolated from sandy soil near a stream.</title>
        <authorList>
            <person name="Ko Y."/>
            <person name="Kim J.-H."/>
        </authorList>
    </citation>
    <scope>NUCLEOTIDE SEQUENCE [LARGE SCALE GENOMIC DNA]</scope>
    <source>
        <strain evidence="2 3">D13</strain>
    </source>
</reference>
<evidence type="ECO:0000313" key="3">
    <source>
        <dbReference type="Proteomes" id="UP000241074"/>
    </source>
</evidence>
<protein>
    <submittedName>
        <fullName evidence="2">Uncharacterized protein</fullName>
    </submittedName>
</protein>
<dbReference type="AlphaFoldDB" id="A0A2P1PSA0"/>
<sequence>MRFTAPSDPERIQSLHKELGNNLGNGRNKSPNADFAKVCNITHCLGDFPDGAPACDYLIWLHRNPRFTAQGKPMLSKTNARSLLAIPLLALGAQSEATVISREFSATWIDPAHTGHGFNIEVVGQGTTQTMLAYWYTYDAAGRPSWVVANGTVQGDRATLNAFTAEGGAPGSNFDPGNVRLTNWGTLNIQFSDCNNGVVSYQPVVPGLSAGTVNISRLTILHNTTCSGGISGLTPTNVVASELTQFLTNQGVYPSAQAKANFEERTERTEFKVEVEDVPAGTYRVRVGGVDRGSVTAVQTASGIQGEVEYRSPVEPGKVLLNFDPRGQNVEVLQGATVLFAGVFTGNGSGDDGGGNNGGGNNGGGNNGGGNTGGSGAPPFGNAEYTMSVEPQGNDGPELKAELKQRSDRVEFSVELEDLPVASYTVKVDGTERGNVNVVTVAGGTEGELEFRNPVEAGKVLLDFDPRGKRIDIELNGQVKITGLFPTTPD</sequence>
<dbReference type="EMBL" id="CP027860">
    <property type="protein sequence ID" value="AVP97702.1"/>
    <property type="molecule type" value="Genomic_DNA"/>
</dbReference>
<evidence type="ECO:0000256" key="1">
    <source>
        <dbReference type="SAM" id="MobiDB-lite"/>
    </source>
</evidence>
<feature type="region of interest" description="Disordered" evidence="1">
    <location>
        <begin position="351"/>
        <end position="396"/>
    </location>
</feature>
<evidence type="ECO:0000313" key="2">
    <source>
        <dbReference type="EMBL" id="AVP97702.1"/>
    </source>
</evidence>
<accession>A0A2P1PSA0</accession>